<keyword evidence="1" id="KW-1133">Transmembrane helix</keyword>
<evidence type="ECO:0000256" key="1">
    <source>
        <dbReference type="SAM" id="Phobius"/>
    </source>
</evidence>
<proteinExistence type="predicted"/>
<feature type="transmembrane region" description="Helical" evidence="1">
    <location>
        <begin position="189"/>
        <end position="210"/>
    </location>
</feature>
<feature type="transmembrane region" description="Helical" evidence="1">
    <location>
        <begin position="6"/>
        <end position="27"/>
    </location>
</feature>
<feature type="transmembrane region" description="Helical" evidence="1">
    <location>
        <begin position="34"/>
        <end position="52"/>
    </location>
</feature>
<organism evidence="2 3">
    <name type="scientific">Pedobacter insulae</name>
    <dbReference type="NCBI Taxonomy" id="414048"/>
    <lineage>
        <taxon>Bacteria</taxon>
        <taxon>Pseudomonadati</taxon>
        <taxon>Bacteroidota</taxon>
        <taxon>Sphingobacteriia</taxon>
        <taxon>Sphingobacteriales</taxon>
        <taxon>Sphingobacteriaceae</taxon>
        <taxon>Pedobacter</taxon>
    </lineage>
</organism>
<gene>
    <name evidence="2" type="ORF">SAMN04489864_101420</name>
</gene>
<sequence length="216" mass="26093">MNDLQVLLAETLIWVQLFTALIALFYWTKLRNSYWRWFIAYLCIVFLVEALSKWGLKSYPNFKVYLYDFFGIPIQFLFFYWLYAVKSLKSNRLFWICVLIYCISFLPYFTLFAKQNIVYSLSYTVGNVVLMLLVFLEILKQIKSEKILLFRENFMFYINIGIMVFYIGTLPFFSFYGLILKNLSLWTNYYIFFMVANHIMYLLFISAFLWGKPNTH</sequence>
<dbReference type="Proteomes" id="UP000199666">
    <property type="component" value="Unassembled WGS sequence"/>
</dbReference>
<protein>
    <recommendedName>
        <fullName evidence="4">YhhN-like protein</fullName>
    </recommendedName>
</protein>
<accession>A0A1I2TLY4</accession>
<dbReference type="STRING" id="414048.SAMN04489864_101420"/>
<feature type="transmembrane region" description="Helical" evidence="1">
    <location>
        <begin position="117"/>
        <end position="136"/>
    </location>
</feature>
<keyword evidence="1" id="KW-0812">Transmembrane</keyword>
<evidence type="ECO:0008006" key="4">
    <source>
        <dbReference type="Google" id="ProtNLM"/>
    </source>
</evidence>
<evidence type="ECO:0000313" key="2">
    <source>
        <dbReference type="EMBL" id="SFG64377.1"/>
    </source>
</evidence>
<evidence type="ECO:0000313" key="3">
    <source>
        <dbReference type="Proteomes" id="UP000199666"/>
    </source>
</evidence>
<keyword evidence="3" id="KW-1185">Reference proteome</keyword>
<dbReference type="AlphaFoldDB" id="A0A1I2TLY4"/>
<reference evidence="2 3" key="1">
    <citation type="submission" date="2016-10" db="EMBL/GenBank/DDBJ databases">
        <authorList>
            <person name="de Groot N.N."/>
        </authorList>
    </citation>
    <scope>NUCLEOTIDE SEQUENCE [LARGE SCALE GENOMIC DNA]</scope>
    <source>
        <strain evidence="2 3">DSM 18684</strain>
    </source>
</reference>
<feature type="transmembrane region" description="Helical" evidence="1">
    <location>
        <begin position="64"/>
        <end position="84"/>
    </location>
</feature>
<name>A0A1I2TLY4_9SPHI</name>
<feature type="transmembrane region" description="Helical" evidence="1">
    <location>
        <begin position="156"/>
        <end position="177"/>
    </location>
</feature>
<dbReference type="EMBL" id="FOPP01000001">
    <property type="protein sequence ID" value="SFG64377.1"/>
    <property type="molecule type" value="Genomic_DNA"/>
</dbReference>
<keyword evidence="1" id="KW-0472">Membrane</keyword>
<feature type="transmembrane region" description="Helical" evidence="1">
    <location>
        <begin position="93"/>
        <end position="111"/>
    </location>
</feature>